<keyword evidence="2" id="KW-1185">Reference proteome</keyword>
<dbReference type="OrthoDB" id="10265409at2759"/>
<reference evidence="1 2" key="1">
    <citation type="submission" date="2018-10" db="EMBL/GenBank/DDBJ databases">
        <title>Genome assembly for a Yunnan-Guizhou Plateau 3E fish, Anabarilius grahami (Regan), and its evolutionary and genetic applications.</title>
        <authorList>
            <person name="Jiang W."/>
        </authorList>
    </citation>
    <scope>NUCLEOTIDE SEQUENCE [LARGE SCALE GENOMIC DNA]</scope>
    <source>
        <strain evidence="1">AG-KIZ</strain>
        <tissue evidence="1">Muscle</tissue>
    </source>
</reference>
<proteinExistence type="predicted"/>
<gene>
    <name evidence="1" type="ORF">DPX16_2497</name>
</gene>
<evidence type="ECO:0000313" key="1">
    <source>
        <dbReference type="EMBL" id="ROI15550.1"/>
    </source>
</evidence>
<comment type="caution">
    <text evidence="1">The sequence shown here is derived from an EMBL/GenBank/DDBJ whole genome shotgun (WGS) entry which is preliminary data.</text>
</comment>
<protein>
    <submittedName>
        <fullName evidence="1">Uncharacterized protein</fullName>
    </submittedName>
</protein>
<dbReference type="Proteomes" id="UP000281406">
    <property type="component" value="Unassembled WGS sequence"/>
</dbReference>
<sequence>MIRCPDGMTSSDADSTFRIGRKKADEDQLQPMVRNTLRKLSRPTKKNCPTADRRLEGGALTARTSLLNNNKAGESHAAKMRIVSNGVQPYIVQTGVDTDGETQEEVTTFRMKLDVSECSSAVPNWLTISSHSKGHECCLSLSLSLSLSLGGSGRETPYAFMRRVEDK</sequence>
<organism evidence="1 2">
    <name type="scientific">Anabarilius grahami</name>
    <name type="common">Kanglang fish</name>
    <name type="synonym">Barilius grahami</name>
    <dbReference type="NCBI Taxonomy" id="495550"/>
    <lineage>
        <taxon>Eukaryota</taxon>
        <taxon>Metazoa</taxon>
        <taxon>Chordata</taxon>
        <taxon>Craniata</taxon>
        <taxon>Vertebrata</taxon>
        <taxon>Euteleostomi</taxon>
        <taxon>Actinopterygii</taxon>
        <taxon>Neopterygii</taxon>
        <taxon>Teleostei</taxon>
        <taxon>Ostariophysi</taxon>
        <taxon>Cypriniformes</taxon>
        <taxon>Xenocyprididae</taxon>
        <taxon>Xenocypridinae</taxon>
        <taxon>Xenocypridinae incertae sedis</taxon>
        <taxon>Anabarilius</taxon>
    </lineage>
</organism>
<dbReference type="EMBL" id="RJVU01079719">
    <property type="protein sequence ID" value="ROI15550.1"/>
    <property type="molecule type" value="Genomic_DNA"/>
</dbReference>
<name>A0A3N0XDZ5_ANAGA</name>
<accession>A0A3N0XDZ5</accession>
<evidence type="ECO:0000313" key="2">
    <source>
        <dbReference type="Proteomes" id="UP000281406"/>
    </source>
</evidence>
<dbReference type="AlphaFoldDB" id="A0A3N0XDZ5"/>